<protein>
    <submittedName>
        <fullName evidence="2">Uncharacterized protein</fullName>
    </submittedName>
</protein>
<accession>A0A9N9TAS0</accession>
<dbReference type="PANTHER" id="PTHR10773">
    <property type="entry name" value="DNA-DIRECTED RNA POLYMERASES I, II, AND III SUBUNIT RPABC2"/>
    <property type="match status" value="1"/>
</dbReference>
<organism evidence="2 3">
    <name type="scientific">Diabrotica balteata</name>
    <name type="common">Banded cucumber beetle</name>
    <dbReference type="NCBI Taxonomy" id="107213"/>
    <lineage>
        <taxon>Eukaryota</taxon>
        <taxon>Metazoa</taxon>
        <taxon>Ecdysozoa</taxon>
        <taxon>Arthropoda</taxon>
        <taxon>Hexapoda</taxon>
        <taxon>Insecta</taxon>
        <taxon>Pterygota</taxon>
        <taxon>Neoptera</taxon>
        <taxon>Endopterygota</taxon>
        <taxon>Coleoptera</taxon>
        <taxon>Polyphaga</taxon>
        <taxon>Cucujiformia</taxon>
        <taxon>Chrysomeloidea</taxon>
        <taxon>Chrysomelidae</taxon>
        <taxon>Galerucinae</taxon>
        <taxon>Diabroticina</taxon>
        <taxon>Diabroticites</taxon>
        <taxon>Diabrotica</taxon>
    </lineage>
</organism>
<feature type="region of interest" description="Disordered" evidence="1">
    <location>
        <begin position="196"/>
        <end position="217"/>
    </location>
</feature>
<proteinExistence type="predicted"/>
<dbReference type="AlphaFoldDB" id="A0A9N9TAS0"/>
<dbReference type="OrthoDB" id="6420725at2759"/>
<feature type="region of interest" description="Disordered" evidence="1">
    <location>
        <begin position="20"/>
        <end position="41"/>
    </location>
</feature>
<sequence>MSYRSSRGQNIINLALKVSKAENEMESSSNDQDNEYDGYDSDVDPEFRLADEFQTNIRHIEEQYQEGDDVALKIKEEMLEQVIHSTPVNTGKTVEKKEFKDFNCSCKMNCYVKVTTNDREEQFNRYWELGDYNAQTAFIGALVHEGNKNRSYGETNSNRTYSRKYMLNKIQVCRNLFINTLGISIKRVNTAMKKLRSSTLTDKRGQKQGGKNKISQERKQEIINQIDRIPKYVSHYRRLQCGDAQFLPPEMTLKLMYNKYKEDTNNPVSFVVYRCIFMAEFNLKFKSLKKDTCTTCDSYQAKIDSTQDNEVKVMLVNKHDTHIKHWPEARAKMKQDLDTATR</sequence>
<dbReference type="PANTHER" id="PTHR10773:SF19">
    <property type="match status" value="1"/>
</dbReference>
<dbReference type="Proteomes" id="UP001153709">
    <property type="component" value="Chromosome 7"/>
</dbReference>
<reference evidence="2" key="1">
    <citation type="submission" date="2022-01" db="EMBL/GenBank/DDBJ databases">
        <authorList>
            <person name="King R."/>
        </authorList>
    </citation>
    <scope>NUCLEOTIDE SEQUENCE</scope>
</reference>
<evidence type="ECO:0000313" key="3">
    <source>
        <dbReference type="Proteomes" id="UP001153709"/>
    </source>
</evidence>
<evidence type="ECO:0000256" key="1">
    <source>
        <dbReference type="SAM" id="MobiDB-lite"/>
    </source>
</evidence>
<keyword evidence="3" id="KW-1185">Reference proteome</keyword>
<feature type="compositionally biased region" description="Acidic residues" evidence="1">
    <location>
        <begin position="32"/>
        <end position="41"/>
    </location>
</feature>
<name>A0A9N9TAS0_DIABA</name>
<dbReference type="EMBL" id="OU898282">
    <property type="protein sequence ID" value="CAG9837700.1"/>
    <property type="molecule type" value="Genomic_DNA"/>
</dbReference>
<gene>
    <name evidence="2" type="ORF">DIABBA_LOCUS10662</name>
</gene>
<evidence type="ECO:0000313" key="2">
    <source>
        <dbReference type="EMBL" id="CAG9837700.1"/>
    </source>
</evidence>